<dbReference type="RefSeq" id="WP_377459665.1">
    <property type="nucleotide sequence ID" value="NZ_JBHLUB010000030.1"/>
</dbReference>
<keyword evidence="3" id="KW-0472">Membrane</keyword>
<name>A0ABV6PBI4_9MICC</name>
<feature type="region of interest" description="Disordered" evidence="2">
    <location>
        <begin position="176"/>
        <end position="228"/>
    </location>
</feature>
<keyword evidence="1" id="KW-0175">Coiled coil</keyword>
<reference evidence="4 5" key="1">
    <citation type="submission" date="2024-09" db="EMBL/GenBank/DDBJ databases">
        <authorList>
            <person name="Sun Q."/>
            <person name="Mori K."/>
        </authorList>
    </citation>
    <scope>NUCLEOTIDE SEQUENCE [LARGE SCALE GENOMIC DNA]</scope>
    <source>
        <strain evidence="4 5">NCAIM B.02604</strain>
    </source>
</reference>
<protein>
    <recommendedName>
        <fullName evidence="6">Transcriptional regulator</fullName>
    </recommendedName>
</protein>
<comment type="caution">
    <text evidence="4">The sequence shown here is derived from an EMBL/GenBank/DDBJ whole genome shotgun (WGS) entry which is preliminary data.</text>
</comment>
<feature type="transmembrane region" description="Helical" evidence="3">
    <location>
        <begin position="152"/>
        <end position="172"/>
    </location>
</feature>
<evidence type="ECO:0000313" key="4">
    <source>
        <dbReference type="EMBL" id="MFC0582477.1"/>
    </source>
</evidence>
<keyword evidence="5" id="KW-1185">Reference proteome</keyword>
<keyword evidence="3" id="KW-0812">Transmembrane</keyword>
<dbReference type="Proteomes" id="UP001589862">
    <property type="component" value="Unassembled WGS sequence"/>
</dbReference>
<feature type="coiled-coil region" evidence="1">
    <location>
        <begin position="119"/>
        <end position="153"/>
    </location>
</feature>
<sequence length="228" mass="24381">MKKSKKAQRVLHDVEGTVLSGVDAALEWIEPKVEQAAHVIQDGVQKAKPVVQEQMHKLQPYLDDAQKRAEQTRERVAKEYVPAAQSKLGEAASVAADRIHDAEVPAFVDTAVTKVTGDKKAVKRAQKAAEAAMKNAAKELKKAQRAKNRKKGLLVFAALAAAATAGVAVWRASRPVEDPWKTPAPLTPAKPVTPKAPVAGPSAVTPAPADVKKAEDELPKPKPTTPKN</sequence>
<gene>
    <name evidence="4" type="ORF">ACFFFR_08805</name>
</gene>
<feature type="compositionally biased region" description="Basic and acidic residues" evidence="2">
    <location>
        <begin position="210"/>
        <end position="220"/>
    </location>
</feature>
<evidence type="ECO:0000256" key="3">
    <source>
        <dbReference type="SAM" id="Phobius"/>
    </source>
</evidence>
<evidence type="ECO:0000313" key="5">
    <source>
        <dbReference type="Proteomes" id="UP001589862"/>
    </source>
</evidence>
<dbReference type="EMBL" id="JBHLUB010000030">
    <property type="protein sequence ID" value="MFC0582477.1"/>
    <property type="molecule type" value="Genomic_DNA"/>
</dbReference>
<keyword evidence="3" id="KW-1133">Transmembrane helix</keyword>
<organism evidence="4 5">
    <name type="scientific">Micrococcoides hystricis</name>
    <dbReference type="NCBI Taxonomy" id="1572761"/>
    <lineage>
        <taxon>Bacteria</taxon>
        <taxon>Bacillati</taxon>
        <taxon>Actinomycetota</taxon>
        <taxon>Actinomycetes</taxon>
        <taxon>Micrococcales</taxon>
        <taxon>Micrococcaceae</taxon>
        <taxon>Micrococcoides</taxon>
    </lineage>
</organism>
<evidence type="ECO:0000256" key="2">
    <source>
        <dbReference type="SAM" id="MobiDB-lite"/>
    </source>
</evidence>
<evidence type="ECO:0008006" key="6">
    <source>
        <dbReference type="Google" id="ProtNLM"/>
    </source>
</evidence>
<proteinExistence type="predicted"/>
<accession>A0ABV6PBI4</accession>
<feature type="compositionally biased region" description="Low complexity" evidence="2">
    <location>
        <begin position="181"/>
        <end position="201"/>
    </location>
</feature>
<evidence type="ECO:0000256" key="1">
    <source>
        <dbReference type="SAM" id="Coils"/>
    </source>
</evidence>